<evidence type="ECO:0000259" key="5">
    <source>
        <dbReference type="Pfam" id="PF00206"/>
    </source>
</evidence>
<organism evidence="6 7">
    <name type="scientific">Candidatus Ozemobacter sibiricus</name>
    <dbReference type="NCBI Taxonomy" id="2268124"/>
    <lineage>
        <taxon>Bacteria</taxon>
        <taxon>Candidatus Ozemobacteria</taxon>
        <taxon>Candidatus Ozemobacterales</taxon>
        <taxon>Candidatus Ozemobacteraceae</taxon>
        <taxon>Candidatus Ozemobacter</taxon>
    </lineage>
</organism>
<dbReference type="InterPro" id="IPR008948">
    <property type="entry name" value="L-Aspartase-like"/>
</dbReference>
<dbReference type="Gene3D" id="1.20.200.10">
    <property type="entry name" value="Fumarase/aspartase (Central domain)"/>
    <property type="match status" value="1"/>
</dbReference>
<evidence type="ECO:0000313" key="6">
    <source>
        <dbReference type="EMBL" id="RCK78519.1"/>
    </source>
</evidence>
<comment type="caution">
    <text evidence="6">The sequence shown here is derived from an EMBL/GenBank/DDBJ whole genome shotgun (WGS) entry which is preliminary data.</text>
</comment>
<dbReference type="SUPFAM" id="SSF48557">
    <property type="entry name" value="L-aspartase-like"/>
    <property type="match status" value="1"/>
</dbReference>
<dbReference type="PROSITE" id="PS00163">
    <property type="entry name" value="FUMARATE_LYASES"/>
    <property type="match status" value="1"/>
</dbReference>
<protein>
    <recommendedName>
        <fullName evidence="2 4">Argininosuccinate lyase</fullName>
        <ecNumber evidence="2 4">4.3.2.1</ecNumber>
    </recommendedName>
</protein>
<dbReference type="InterPro" id="IPR024083">
    <property type="entry name" value="Fumarase/histidase_N"/>
</dbReference>
<dbReference type="EMBL" id="QOQW01000022">
    <property type="protein sequence ID" value="RCK78519.1"/>
    <property type="molecule type" value="Genomic_DNA"/>
</dbReference>
<evidence type="ECO:0000256" key="2">
    <source>
        <dbReference type="ARBA" id="ARBA00012338"/>
    </source>
</evidence>
<proteinExistence type="predicted"/>
<name>A0A367ZL74_9BACT</name>
<dbReference type="AlphaFoldDB" id="A0A367ZL74"/>
<dbReference type="PANTHER" id="PTHR43814">
    <property type="entry name" value="ARGININOSUCCINATE LYASE"/>
    <property type="match status" value="1"/>
</dbReference>
<dbReference type="Pfam" id="PF00206">
    <property type="entry name" value="Lyase_1"/>
    <property type="match status" value="1"/>
</dbReference>
<evidence type="ECO:0000256" key="1">
    <source>
        <dbReference type="ARBA" id="ARBA00004941"/>
    </source>
</evidence>
<dbReference type="GO" id="GO:0042450">
    <property type="term" value="P:L-arginine biosynthetic process via ornithine"/>
    <property type="evidence" value="ECO:0007669"/>
    <property type="project" value="UniProtKB-UniRule"/>
</dbReference>
<comment type="pathway">
    <text evidence="1">Amino-acid biosynthesis; L-arginine biosynthesis; L-arginine from L-ornithine and carbamoyl phosphate: step 3/3.</text>
</comment>
<evidence type="ECO:0000256" key="4">
    <source>
        <dbReference type="NCBIfam" id="TIGR00838"/>
    </source>
</evidence>
<dbReference type="PRINTS" id="PR00145">
    <property type="entry name" value="ARGSUCLYASE"/>
</dbReference>
<dbReference type="CDD" id="cd01359">
    <property type="entry name" value="Argininosuccinate_lyase"/>
    <property type="match status" value="1"/>
</dbReference>
<dbReference type="GO" id="GO:0004056">
    <property type="term" value="F:argininosuccinate lyase activity"/>
    <property type="evidence" value="ECO:0007669"/>
    <property type="project" value="UniProtKB-UniRule"/>
</dbReference>
<feature type="domain" description="Fumarate lyase N-terminal" evidence="5">
    <location>
        <begin position="32"/>
        <end position="301"/>
    </location>
</feature>
<keyword evidence="6" id="KW-0456">Lyase</keyword>
<evidence type="ECO:0000256" key="3">
    <source>
        <dbReference type="ARBA" id="ARBA00022571"/>
    </source>
</evidence>
<dbReference type="Gene3D" id="1.10.40.30">
    <property type="entry name" value="Fumarase/aspartase (C-terminal domain)"/>
    <property type="match status" value="1"/>
</dbReference>
<dbReference type="NCBIfam" id="TIGR00838">
    <property type="entry name" value="argH"/>
    <property type="match status" value="1"/>
</dbReference>
<reference evidence="6 7" key="1">
    <citation type="submission" date="2018-05" db="EMBL/GenBank/DDBJ databases">
        <title>A metagenomic window into the 2 km-deep terrestrial subsurface aquifer revealed taxonomically and functionally diverse microbial community comprising novel uncultured bacterial lineages.</title>
        <authorList>
            <person name="Kadnikov V.V."/>
            <person name="Mardanov A.V."/>
            <person name="Beletsky A.V."/>
            <person name="Banks D."/>
            <person name="Pimenov N.V."/>
            <person name="Frank Y.A."/>
            <person name="Karnachuk O.V."/>
            <person name="Ravin N.V."/>
        </authorList>
    </citation>
    <scope>NUCLEOTIDE SEQUENCE [LARGE SCALE GENOMIC DNA]</scope>
    <source>
        <strain evidence="6">BY5</strain>
    </source>
</reference>
<gene>
    <name evidence="6" type="ORF">OZSIB_1439</name>
</gene>
<dbReference type="InterPro" id="IPR020557">
    <property type="entry name" value="Fumarate_lyase_CS"/>
</dbReference>
<accession>A0A367ZL74</accession>
<dbReference type="Proteomes" id="UP000252355">
    <property type="component" value="Unassembled WGS sequence"/>
</dbReference>
<dbReference type="GO" id="GO:0005829">
    <property type="term" value="C:cytosol"/>
    <property type="evidence" value="ECO:0007669"/>
    <property type="project" value="TreeGrafter"/>
</dbReference>
<dbReference type="UniPathway" id="UPA00068">
    <property type="reaction ID" value="UER00114"/>
</dbReference>
<dbReference type="EC" id="4.3.2.1" evidence="2 4"/>
<keyword evidence="3" id="KW-0028">Amino-acid biosynthesis</keyword>
<dbReference type="Gene3D" id="1.10.275.10">
    <property type="entry name" value="Fumarase/aspartase (N-terminal domain)"/>
    <property type="match status" value="1"/>
</dbReference>
<dbReference type="InterPro" id="IPR000362">
    <property type="entry name" value="Fumarate_lyase_fam"/>
</dbReference>
<dbReference type="InterPro" id="IPR009049">
    <property type="entry name" value="Argininosuccinate_lyase"/>
</dbReference>
<dbReference type="PANTHER" id="PTHR43814:SF1">
    <property type="entry name" value="ARGININOSUCCINATE LYASE"/>
    <property type="match status" value="1"/>
</dbReference>
<keyword evidence="3" id="KW-0055">Arginine biosynthesis</keyword>
<evidence type="ECO:0000313" key="7">
    <source>
        <dbReference type="Proteomes" id="UP000252355"/>
    </source>
</evidence>
<dbReference type="PRINTS" id="PR00149">
    <property type="entry name" value="FUMRATELYASE"/>
</dbReference>
<sequence length="399" mass="43710">MKLWDKGGQLDAAIERFTVGDDPQLDLELLPYDCAGSRAHARGLHRIGLLTDDELAALEQELAAIAADAEAGRIVIPPDLEDGHTYIEDRLTRVVGEAGKKIHAGRSRNDQVLTALRLLQRDRLAGLRTAVDGLREALAGLDRRAGAVPLPGFTHTRKAMPSSVGLWAQAWRDALADDLELLAGLERLLDRSPLGTGAGYGVPLPFDRAFTAAEMGFGGVQENPIHAQLTRGKYELAIVQWLTQVMLDINRLATDAIWFSLPEFGWFRLPDRFCTGSSLMPQKQNPDVLELARAALHVVTGCQQRIQGIVGNQISGYHRDLQWTKQPLLEALRLTRDTLAVMTAVVDGLIIDEARCRAAMTDELYATHRACELVRQGVPFREAYRQVAASLARPAGPAG</sequence>
<dbReference type="InterPro" id="IPR022761">
    <property type="entry name" value="Fumarate_lyase_N"/>
</dbReference>